<evidence type="ECO:0000313" key="6">
    <source>
        <dbReference type="Proteomes" id="UP000194841"/>
    </source>
</evidence>
<dbReference type="InterPro" id="IPR051398">
    <property type="entry name" value="Polysacch_Deacetylase"/>
</dbReference>
<comment type="caution">
    <text evidence="5">The sequence shown here is derived from an EMBL/GenBank/DDBJ whole genome shotgun (WGS) entry which is preliminary data.</text>
</comment>
<comment type="subcellular location">
    <subcellularLocation>
        <location evidence="1">Secreted</location>
    </subcellularLocation>
</comment>
<dbReference type="Gene3D" id="3.20.20.370">
    <property type="entry name" value="Glycoside hydrolase/deacetylase"/>
    <property type="match status" value="1"/>
</dbReference>
<keyword evidence="2 3" id="KW-0732">Signal</keyword>
<dbReference type="PANTHER" id="PTHR34216:SF3">
    <property type="entry name" value="POLY-BETA-1,6-N-ACETYL-D-GLUCOSAMINE N-DEACETYLASE"/>
    <property type="match status" value="1"/>
</dbReference>
<dbReference type="EMBL" id="MWPV01000001">
    <property type="protein sequence ID" value="OUL59733.1"/>
    <property type="molecule type" value="Genomic_DNA"/>
</dbReference>
<evidence type="ECO:0000256" key="1">
    <source>
        <dbReference type="ARBA" id="ARBA00004613"/>
    </source>
</evidence>
<dbReference type="Pfam" id="PF01522">
    <property type="entry name" value="Polysacc_deac_1"/>
    <property type="match status" value="1"/>
</dbReference>
<organism evidence="5 6">
    <name type="scientific">Pseudoalteromonas ulvae</name>
    <dbReference type="NCBI Taxonomy" id="107327"/>
    <lineage>
        <taxon>Bacteria</taxon>
        <taxon>Pseudomonadati</taxon>
        <taxon>Pseudomonadota</taxon>
        <taxon>Gammaproteobacteria</taxon>
        <taxon>Alteromonadales</taxon>
        <taxon>Pseudoalteromonadaceae</taxon>
        <taxon>Pseudoalteromonas</taxon>
    </lineage>
</organism>
<dbReference type="InterPro" id="IPR002509">
    <property type="entry name" value="NODB_dom"/>
</dbReference>
<gene>
    <name evidence="5" type="ORF">B1199_05825</name>
</gene>
<evidence type="ECO:0000313" key="5">
    <source>
        <dbReference type="EMBL" id="OUL59733.1"/>
    </source>
</evidence>
<protein>
    <submittedName>
        <fullName evidence="5">Polysaccharide deacetylase</fullName>
    </submittedName>
</protein>
<sequence>MMLPISFKQFYHAIIATLLLLPLNATAAVILQYHHVSDTLPKVTSISASDFEQHLLYLKNNQFDVISLPELITALQEKKRLSDKTVAITFDDGFKNNYEQAAPLLEKYQFPYTIFVNPKLIDENVQQIISWEQLRVLVNKGATIANHSMSHDYLHHKHPGESNADWLARIRADILTSEQRIADETGHNFKYLAYPYGEFNLELQKLVEEIGFIGFGQHSGAITHTNDFTRLPRYPASGNYSDISTLTTKLDSLAFPLSKKIMIDSVTSELKPSITLHFSELDFTPNQFQCFISGGNSADLIWSEDNKSVTVRALKPLRKGRTRYNCTAPSKRKNGRYYWFSQPWVVVAEQNN</sequence>
<feature type="domain" description="NodB homology" evidence="4">
    <location>
        <begin position="84"/>
        <end position="227"/>
    </location>
</feature>
<dbReference type="RefSeq" id="WP_086743123.1">
    <property type="nucleotide sequence ID" value="NZ_MWPV01000001.1"/>
</dbReference>
<evidence type="ECO:0000259" key="4">
    <source>
        <dbReference type="PROSITE" id="PS51677"/>
    </source>
</evidence>
<dbReference type="InterPro" id="IPR011330">
    <property type="entry name" value="Glyco_hydro/deAcase_b/a-brl"/>
</dbReference>
<proteinExistence type="predicted"/>
<dbReference type="AlphaFoldDB" id="A0A244CVR9"/>
<feature type="signal peptide" evidence="3">
    <location>
        <begin position="1"/>
        <end position="27"/>
    </location>
</feature>
<dbReference type="SUPFAM" id="SSF88713">
    <property type="entry name" value="Glycoside hydrolase/deacetylase"/>
    <property type="match status" value="1"/>
</dbReference>
<evidence type="ECO:0000256" key="3">
    <source>
        <dbReference type="SAM" id="SignalP"/>
    </source>
</evidence>
<dbReference type="OrthoDB" id="9814639at2"/>
<name>A0A244CVR9_PSEDV</name>
<dbReference type="GO" id="GO:0016810">
    <property type="term" value="F:hydrolase activity, acting on carbon-nitrogen (but not peptide) bonds"/>
    <property type="evidence" value="ECO:0007669"/>
    <property type="project" value="InterPro"/>
</dbReference>
<feature type="chain" id="PRO_5012783417" evidence="3">
    <location>
        <begin position="28"/>
        <end position="352"/>
    </location>
</feature>
<dbReference type="GO" id="GO:0005975">
    <property type="term" value="P:carbohydrate metabolic process"/>
    <property type="evidence" value="ECO:0007669"/>
    <property type="project" value="InterPro"/>
</dbReference>
<evidence type="ECO:0000256" key="2">
    <source>
        <dbReference type="ARBA" id="ARBA00022729"/>
    </source>
</evidence>
<dbReference type="GO" id="GO:0005576">
    <property type="term" value="C:extracellular region"/>
    <property type="evidence" value="ECO:0007669"/>
    <property type="project" value="UniProtKB-SubCell"/>
</dbReference>
<dbReference type="Proteomes" id="UP000194841">
    <property type="component" value="Unassembled WGS sequence"/>
</dbReference>
<dbReference type="PROSITE" id="PS51677">
    <property type="entry name" value="NODB"/>
    <property type="match status" value="1"/>
</dbReference>
<keyword evidence="6" id="KW-1185">Reference proteome</keyword>
<accession>A0A244CVR9</accession>
<dbReference type="CDD" id="cd10973">
    <property type="entry name" value="CE4_DAC_u4_5s"/>
    <property type="match status" value="1"/>
</dbReference>
<reference evidence="5 6" key="1">
    <citation type="submission" date="2017-02" db="EMBL/GenBank/DDBJ databases">
        <title>Pseudoalteromonas ulvae TC14 Genome.</title>
        <authorList>
            <person name="Molmeret M."/>
        </authorList>
    </citation>
    <scope>NUCLEOTIDE SEQUENCE [LARGE SCALE GENOMIC DNA]</scope>
    <source>
        <strain evidence="5">TC14</strain>
    </source>
</reference>
<dbReference type="PANTHER" id="PTHR34216">
    <property type="match status" value="1"/>
</dbReference>